<dbReference type="Gene3D" id="3.30.1330.70">
    <property type="entry name" value="Holliday junction resolvase RusA"/>
    <property type="match status" value="1"/>
</dbReference>
<accession>A0ABU8RIU8</accession>
<dbReference type="Pfam" id="PF04250">
    <property type="entry name" value="DUF429"/>
    <property type="match status" value="1"/>
</dbReference>
<comment type="caution">
    <text evidence="1">The sequence shown here is derived from an EMBL/GenBank/DDBJ whole genome shotgun (WGS) entry which is preliminary data.</text>
</comment>
<gene>
    <name evidence="1" type="ORF">WDZ17_06190</name>
</gene>
<sequence>MRDDDAEATRSERLLIGIDLAWSSGTTGLAAVDSRGALVSLSSVKTDEEIDSWLEEQERPLVVAVDAPLVVPNETGQRRAEKEISRTFGAFGASAHTSNRQRSAGGDSRARQLARRRGWLVDPASSVGAEAVCVEVYPHPALVGLFELPYRLDYKKGSAERRRPGLQALVSLVESVPELRAREHPRWRHITATISSTSRGLGAVEDEVDAVVCAHLAWLWVHHRDRLMVYGDVHDGYIVAARPPVHAPARPLTETAPAPPRRATVERFVRGRPTGYGGSRHEALWRQAVAEAFDGEHLLGPDRVEVVLDVVLGPAQVGRSEPDLDNVLKTTIDALGSVLGRRDGTGDRVEADDVRVSRIVASKRPAREGEVPGARIALTLLPSSGQRGS</sequence>
<reference evidence="1 2" key="1">
    <citation type="journal article" date="2017" name="Int. J. Syst. Evol. Microbiol.">
        <title>Pseudokineococcus basanitobsidens sp. nov., isolated from volcanic rock.</title>
        <authorList>
            <person name="Lee D.W."/>
            <person name="Park M.Y."/>
            <person name="Kim J.J."/>
            <person name="Kim B.S."/>
        </authorList>
    </citation>
    <scope>NUCLEOTIDE SEQUENCE [LARGE SCALE GENOMIC DNA]</scope>
    <source>
        <strain evidence="1 2">DSM 103726</strain>
    </source>
</reference>
<dbReference type="Proteomes" id="UP001387100">
    <property type="component" value="Unassembled WGS sequence"/>
</dbReference>
<dbReference type="InterPro" id="IPR036614">
    <property type="entry name" value="RusA-like_sf"/>
</dbReference>
<dbReference type="RefSeq" id="WP_339574266.1">
    <property type="nucleotide sequence ID" value="NZ_JBBIAA010000004.1"/>
</dbReference>
<dbReference type="EMBL" id="JBBIAA010000004">
    <property type="protein sequence ID" value="MEJ5944884.1"/>
    <property type="molecule type" value="Genomic_DNA"/>
</dbReference>
<evidence type="ECO:0000313" key="1">
    <source>
        <dbReference type="EMBL" id="MEJ5944884.1"/>
    </source>
</evidence>
<dbReference type="InterPro" id="IPR007362">
    <property type="entry name" value="DUF429"/>
</dbReference>
<proteinExistence type="predicted"/>
<protein>
    <submittedName>
        <fullName evidence="1">DUF429 domain-containing protein</fullName>
    </submittedName>
</protein>
<organism evidence="1 2">
    <name type="scientific">Pseudokineococcus basanitobsidens</name>
    <dbReference type="NCBI Taxonomy" id="1926649"/>
    <lineage>
        <taxon>Bacteria</taxon>
        <taxon>Bacillati</taxon>
        <taxon>Actinomycetota</taxon>
        <taxon>Actinomycetes</taxon>
        <taxon>Kineosporiales</taxon>
        <taxon>Kineosporiaceae</taxon>
        <taxon>Pseudokineococcus</taxon>
    </lineage>
</organism>
<name>A0ABU8RIU8_9ACTN</name>
<keyword evidence="2" id="KW-1185">Reference proteome</keyword>
<evidence type="ECO:0000313" key="2">
    <source>
        <dbReference type="Proteomes" id="UP001387100"/>
    </source>
</evidence>